<dbReference type="InterPro" id="IPR026444">
    <property type="entry name" value="Secre_tail"/>
</dbReference>
<evidence type="ECO:0000259" key="1">
    <source>
        <dbReference type="Pfam" id="PF13860"/>
    </source>
</evidence>
<dbReference type="Pfam" id="PF13860">
    <property type="entry name" value="FlgD_ig"/>
    <property type="match status" value="1"/>
</dbReference>
<feature type="domain" description="FlgD/Vpr Ig-like" evidence="1">
    <location>
        <begin position="157"/>
        <end position="219"/>
    </location>
</feature>
<accession>A0A382EJ46</accession>
<dbReference type="Gene3D" id="2.60.40.4070">
    <property type="match status" value="1"/>
</dbReference>
<evidence type="ECO:0000313" key="2">
    <source>
        <dbReference type="EMBL" id="SVB50710.1"/>
    </source>
</evidence>
<organism evidence="2">
    <name type="scientific">marine metagenome</name>
    <dbReference type="NCBI Taxonomy" id="408172"/>
    <lineage>
        <taxon>unclassified sequences</taxon>
        <taxon>metagenomes</taxon>
        <taxon>ecological metagenomes</taxon>
    </lineage>
</organism>
<gene>
    <name evidence="2" type="ORF">METZ01_LOCUS203564</name>
</gene>
<feature type="non-terminal residue" evidence="2">
    <location>
        <position position="1"/>
    </location>
</feature>
<dbReference type="InterPro" id="IPR025965">
    <property type="entry name" value="FlgD/Vpr_Ig-like"/>
</dbReference>
<dbReference type="AlphaFoldDB" id="A0A382EJ46"/>
<sequence>NASADGQVTLNSDGAARIKLFTDRTVDANIIRFNGVPLYFGVTIPENELQSYELPPKPPAGAFDVRYNGNMKVMQDEGQIALSNPTETLTVTYEVKHETNAAWVLVSNNGNEYPLHHSGTVQNLENVSRFTLKKESSLPTEYALSQNFPNPFNPTTTISYSIPENSEVKLTIYNLTGQKITDLVQGQIDAGIYSVNWDGTNETGYPVSSGLYLYTVETANFRAMKKMIFMK</sequence>
<protein>
    <recommendedName>
        <fullName evidence="1">FlgD/Vpr Ig-like domain-containing protein</fullName>
    </recommendedName>
</protein>
<reference evidence="2" key="1">
    <citation type="submission" date="2018-05" db="EMBL/GenBank/DDBJ databases">
        <authorList>
            <person name="Lanie J.A."/>
            <person name="Ng W.-L."/>
            <person name="Kazmierczak K.M."/>
            <person name="Andrzejewski T.M."/>
            <person name="Davidsen T.M."/>
            <person name="Wayne K.J."/>
            <person name="Tettelin H."/>
            <person name="Glass J.I."/>
            <person name="Rusch D."/>
            <person name="Podicherti R."/>
            <person name="Tsui H.-C.T."/>
            <person name="Winkler M.E."/>
        </authorList>
    </citation>
    <scope>NUCLEOTIDE SEQUENCE</scope>
</reference>
<proteinExistence type="predicted"/>
<name>A0A382EJ46_9ZZZZ</name>
<dbReference type="NCBIfam" id="TIGR04183">
    <property type="entry name" value="Por_Secre_tail"/>
    <property type="match status" value="1"/>
</dbReference>
<dbReference type="EMBL" id="UINC01044789">
    <property type="protein sequence ID" value="SVB50710.1"/>
    <property type="molecule type" value="Genomic_DNA"/>
</dbReference>